<dbReference type="Gene3D" id="3.30.750.24">
    <property type="entry name" value="STAS domain"/>
    <property type="match status" value="1"/>
</dbReference>
<evidence type="ECO:0000313" key="2">
    <source>
        <dbReference type="EMBL" id="RZU31582.1"/>
    </source>
</evidence>
<evidence type="ECO:0000259" key="1">
    <source>
        <dbReference type="PROSITE" id="PS50801"/>
    </source>
</evidence>
<dbReference type="InterPro" id="IPR058548">
    <property type="entry name" value="MlaB-like_STAS"/>
</dbReference>
<organism evidence="2 3">
    <name type="scientific">Blastococcus saxobsidens</name>
    <dbReference type="NCBI Taxonomy" id="138336"/>
    <lineage>
        <taxon>Bacteria</taxon>
        <taxon>Bacillati</taxon>
        <taxon>Actinomycetota</taxon>
        <taxon>Actinomycetes</taxon>
        <taxon>Geodermatophilales</taxon>
        <taxon>Geodermatophilaceae</taxon>
        <taxon>Blastococcus</taxon>
    </lineage>
</organism>
<sequence>MQIFDASAVAQPLGDIELVDEAAGPVLRLRGEVDSAVVAIWDATERSTGRAPVAVDLSGTTFLDARGLRLVVRETESARRSGHLPELRRPSASIRRLVDLAGAGPLFATVA</sequence>
<name>A0A4Q7Y419_9ACTN</name>
<dbReference type="InterPro" id="IPR002645">
    <property type="entry name" value="STAS_dom"/>
</dbReference>
<dbReference type="RefSeq" id="WP_104529948.1">
    <property type="nucleotide sequence ID" value="NZ_POQT01000037.1"/>
</dbReference>
<comment type="caution">
    <text evidence="2">The sequence shown here is derived from an EMBL/GenBank/DDBJ whole genome shotgun (WGS) entry which is preliminary data.</text>
</comment>
<dbReference type="PROSITE" id="PS50801">
    <property type="entry name" value="STAS"/>
    <property type="match status" value="1"/>
</dbReference>
<accession>A0A4Q7Y419</accession>
<feature type="domain" description="STAS" evidence="1">
    <location>
        <begin position="26"/>
        <end position="111"/>
    </location>
</feature>
<gene>
    <name evidence="2" type="ORF">BKA19_1253</name>
</gene>
<dbReference type="Pfam" id="PF13466">
    <property type="entry name" value="STAS_2"/>
    <property type="match status" value="1"/>
</dbReference>
<dbReference type="CDD" id="cd07043">
    <property type="entry name" value="STAS_anti-anti-sigma_factors"/>
    <property type="match status" value="1"/>
</dbReference>
<reference evidence="2 3" key="1">
    <citation type="submission" date="2019-02" db="EMBL/GenBank/DDBJ databases">
        <title>Sequencing the genomes of 1000 actinobacteria strains.</title>
        <authorList>
            <person name="Klenk H.-P."/>
        </authorList>
    </citation>
    <scope>NUCLEOTIDE SEQUENCE [LARGE SCALE GENOMIC DNA]</scope>
    <source>
        <strain evidence="2 3">DSM 44509</strain>
    </source>
</reference>
<proteinExistence type="predicted"/>
<dbReference type="EMBL" id="SHKV01000001">
    <property type="protein sequence ID" value="RZU31582.1"/>
    <property type="molecule type" value="Genomic_DNA"/>
</dbReference>
<dbReference type="SUPFAM" id="SSF52091">
    <property type="entry name" value="SpoIIaa-like"/>
    <property type="match status" value="1"/>
</dbReference>
<dbReference type="AlphaFoldDB" id="A0A4Q7Y419"/>
<evidence type="ECO:0000313" key="3">
    <source>
        <dbReference type="Proteomes" id="UP000292507"/>
    </source>
</evidence>
<keyword evidence="3" id="KW-1185">Reference proteome</keyword>
<protein>
    <submittedName>
        <fullName evidence="2">Anti-anti-sigma factor</fullName>
    </submittedName>
</protein>
<dbReference type="InterPro" id="IPR036513">
    <property type="entry name" value="STAS_dom_sf"/>
</dbReference>
<dbReference type="OrthoDB" id="4833278at2"/>
<dbReference type="Proteomes" id="UP000292507">
    <property type="component" value="Unassembled WGS sequence"/>
</dbReference>